<name>A0A933GKW1_UNCTE</name>
<comment type="similarity">
    <text evidence="1">Belongs to the ATP-dependent AMP-binding enzyme family.</text>
</comment>
<feature type="domain" description="AMP-binding enzyme C-terminal" evidence="4">
    <location>
        <begin position="453"/>
        <end position="529"/>
    </location>
</feature>
<dbReference type="InterPro" id="IPR025110">
    <property type="entry name" value="AMP-bd_C"/>
</dbReference>
<dbReference type="InterPro" id="IPR000873">
    <property type="entry name" value="AMP-dep_synth/lig_dom"/>
</dbReference>
<dbReference type="Pfam" id="PF13193">
    <property type="entry name" value="AMP-binding_C"/>
    <property type="match status" value="1"/>
</dbReference>
<gene>
    <name evidence="5" type="ORF">HY730_05130</name>
</gene>
<evidence type="ECO:0000313" key="6">
    <source>
        <dbReference type="Proteomes" id="UP000772181"/>
    </source>
</evidence>
<dbReference type="Proteomes" id="UP000772181">
    <property type="component" value="Unassembled WGS sequence"/>
</dbReference>
<protein>
    <submittedName>
        <fullName evidence="5">AMP-binding protein</fullName>
    </submittedName>
</protein>
<dbReference type="InterPro" id="IPR045851">
    <property type="entry name" value="AMP-bd_C_sf"/>
</dbReference>
<dbReference type="GO" id="GO:0031956">
    <property type="term" value="F:medium-chain fatty acid-CoA ligase activity"/>
    <property type="evidence" value="ECO:0007669"/>
    <property type="project" value="TreeGrafter"/>
</dbReference>
<dbReference type="AlphaFoldDB" id="A0A933GKW1"/>
<dbReference type="FunFam" id="3.30.300.30:FF:000008">
    <property type="entry name" value="2,3-dihydroxybenzoate-AMP ligase"/>
    <property type="match status" value="1"/>
</dbReference>
<organism evidence="5 6">
    <name type="scientific">Tectimicrobiota bacterium</name>
    <dbReference type="NCBI Taxonomy" id="2528274"/>
    <lineage>
        <taxon>Bacteria</taxon>
        <taxon>Pseudomonadati</taxon>
        <taxon>Nitrospinota/Tectimicrobiota group</taxon>
        <taxon>Candidatus Tectimicrobiota</taxon>
    </lineage>
</organism>
<dbReference type="EMBL" id="JACQWF010000234">
    <property type="protein sequence ID" value="MBI4595746.1"/>
    <property type="molecule type" value="Genomic_DNA"/>
</dbReference>
<dbReference type="Pfam" id="PF00501">
    <property type="entry name" value="AMP-binding"/>
    <property type="match status" value="1"/>
</dbReference>
<dbReference type="PANTHER" id="PTHR43201">
    <property type="entry name" value="ACYL-COA SYNTHETASE"/>
    <property type="match status" value="1"/>
</dbReference>
<reference evidence="5" key="1">
    <citation type="submission" date="2020-07" db="EMBL/GenBank/DDBJ databases">
        <title>Huge and variable diversity of episymbiotic CPR bacteria and DPANN archaea in groundwater ecosystems.</title>
        <authorList>
            <person name="He C.Y."/>
            <person name="Keren R."/>
            <person name="Whittaker M."/>
            <person name="Farag I.F."/>
            <person name="Doudna J."/>
            <person name="Cate J.H.D."/>
            <person name="Banfield J.F."/>
        </authorList>
    </citation>
    <scope>NUCLEOTIDE SEQUENCE</scope>
    <source>
        <strain evidence="5">NC_groundwater_1482_Ag_S-0.65um_47_24</strain>
    </source>
</reference>
<dbReference type="InterPro" id="IPR042099">
    <property type="entry name" value="ANL_N_sf"/>
</dbReference>
<comment type="caution">
    <text evidence="5">The sequence shown here is derived from an EMBL/GenBank/DDBJ whole genome shotgun (WGS) entry which is preliminary data.</text>
</comment>
<dbReference type="PANTHER" id="PTHR43201:SF5">
    <property type="entry name" value="MEDIUM-CHAIN ACYL-COA LIGASE ACSF2, MITOCHONDRIAL"/>
    <property type="match status" value="1"/>
</dbReference>
<evidence type="ECO:0000256" key="1">
    <source>
        <dbReference type="ARBA" id="ARBA00006432"/>
    </source>
</evidence>
<sequence>MTFETIHSQEYIEKNIRLGYWPNRTICDYLDDITAKHPEKEALVDKKSRYSYGQIKEITDRMALGFLELGIEKGDVVSFQLPNWNEFIFIYLALCKIGAVSNPIIPIYRASEVRFMVNFLQSKIMIIPSEFRKFSYTEMMEELRKELPSLQRIMVLGKEIPKGMHSFQDFMETPWEKKRDLKELAGRRPGPNEVNEIIFTSGTTGEPKGVMHTQNTILTPLLAVSKALEFTDKDVILMSSTFGHQTGWMYGVNLPLLLGAKGVYLDIWEPREALTLIRREGVTFTMGATPFLSDLTYSPHLNKEDVRSLRIFIAAGAAIPRQLVRDARQNLNCAICAGWGMTENALVTVNKLNDPEEKICETDGYPLPGMEIKVIDEQGDDLLPGSEGDLLCRGPFTFAGYYKRPQFNKDSFWKDGWFKTGDRAVIDREGYLAITGRSKDIIIRGGENIPVAEVENILYKHPKINNVTIVAMPDERFQEKACAFVILKEGEHLTFQEMIAYLETQAIAKQKYPERLEIIQEFPMTPSGKIQKFKLRERITELLKKGKGENR</sequence>
<evidence type="ECO:0000313" key="5">
    <source>
        <dbReference type="EMBL" id="MBI4595746.1"/>
    </source>
</evidence>
<keyword evidence="2" id="KW-0436">Ligase</keyword>
<evidence type="ECO:0000259" key="4">
    <source>
        <dbReference type="Pfam" id="PF13193"/>
    </source>
</evidence>
<evidence type="ECO:0000256" key="2">
    <source>
        <dbReference type="ARBA" id="ARBA00022598"/>
    </source>
</evidence>
<dbReference type="Gene3D" id="3.30.300.30">
    <property type="match status" value="1"/>
</dbReference>
<dbReference type="SUPFAM" id="SSF56801">
    <property type="entry name" value="Acetyl-CoA synthetase-like"/>
    <property type="match status" value="1"/>
</dbReference>
<dbReference type="GO" id="GO:0006631">
    <property type="term" value="P:fatty acid metabolic process"/>
    <property type="evidence" value="ECO:0007669"/>
    <property type="project" value="TreeGrafter"/>
</dbReference>
<dbReference type="InterPro" id="IPR020845">
    <property type="entry name" value="AMP-binding_CS"/>
</dbReference>
<proteinExistence type="inferred from homology"/>
<dbReference type="Gene3D" id="3.40.50.12780">
    <property type="entry name" value="N-terminal domain of ligase-like"/>
    <property type="match status" value="1"/>
</dbReference>
<evidence type="ECO:0000259" key="3">
    <source>
        <dbReference type="Pfam" id="PF00501"/>
    </source>
</evidence>
<feature type="domain" description="AMP-dependent synthetase/ligase" evidence="3">
    <location>
        <begin position="34"/>
        <end position="402"/>
    </location>
</feature>
<accession>A0A933GKW1</accession>
<dbReference type="PROSITE" id="PS00455">
    <property type="entry name" value="AMP_BINDING"/>
    <property type="match status" value="1"/>
</dbReference>